<reference evidence="2" key="1">
    <citation type="submission" date="2020-02" db="EMBL/GenBank/DDBJ databases">
        <authorList>
            <person name="Meier V. D."/>
        </authorList>
    </citation>
    <scope>NUCLEOTIDE SEQUENCE</scope>
    <source>
        <strain evidence="2">AVDCRST_MAG30</strain>
    </source>
</reference>
<evidence type="ECO:0000256" key="1">
    <source>
        <dbReference type="SAM" id="MobiDB-lite"/>
    </source>
</evidence>
<accession>A0A6J4TAI2</accession>
<gene>
    <name evidence="2" type="ORF">AVDCRST_MAG30-2849</name>
</gene>
<dbReference type="EMBL" id="CADCVS010000366">
    <property type="protein sequence ID" value="CAA9517475.1"/>
    <property type="molecule type" value="Genomic_DNA"/>
</dbReference>
<feature type="region of interest" description="Disordered" evidence="1">
    <location>
        <begin position="48"/>
        <end position="132"/>
    </location>
</feature>
<feature type="non-terminal residue" evidence="2">
    <location>
        <position position="132"/>
    </location>
</feature>
<protein>
    <submittedName>
        <fullName evidence="2">Uncharacterized protein</fullName>
    </submittedName>
</protein>
<evidence type="ECO:0000313" key="2">
    <source>
        <dbReference type="EMBL" id="CAA9517475.1"/>
    </source>
</evidence>
<dbReference type="AlphaFoldDB" id="A0A6J4TAI2"/>
<sequence>ARFQVRLEPLQLVCRPMVRAPPEQQPGVLREQSPRLAAHLRRRAALARCGVQRGQPGMGADPHSRGGDSGRSGSGPPDPGLAGGGRRPGSAPERRRLLPPAARGHASGRARPRDAGLPARLPPRTVRRRAGV</sequence>
<organism evidence="2">
    <name type="scientific">uncultured Solirubrobacteraceae bacterium</name>
    <dbReference type="NCBI Taxonomy" id="1162706"/>
    <lineage>
        <taxon>Bacteria</taxon>
        <taxon>Bacillati</taxon>
        <taxon>Actinomycetota</taxon>
        <taxon>Thermoleophilia</taxon>
        <taxon>Solirubrobacterales</taxon>
        <taxon>Solirubrobacteraceae</taxon>
        <taxon>environmental samples</taxon>
    </lineage>
</organism>
<name>A0A6J4TAI2_9ACTN</name>
<proteinExistence type="predicted"/>
<feature type="non-terminal residue" evidence="2">
    <location>
        <position position="1"/>
    </location>
</feature>